<evidence type="ECO:0008006" key="4">
    <source>
        <dbReference type="Google" id="ProtNLM"/>
    </source>
</evidence>
<dbReference type="RefSeq" id="XP_069200187.1">
    <property type="nucleotide sequence ID" value="XM_069343335.1"/>
</dbReference>
<accession>A0ABR3PCM3</accession>
<organism evidence="2 3">
    <name type="scientific">Neodothiora populina</name>
    <dbReference type="NCBI Taxonomy" id="2781224"/>
    <lineage>
        <taxon>Eukaryota</taxon>
        <taxon>Fungi</taxon>
        <taxon>Dikarya</taxon>
        <taxon>Ascomycota</taxon>
        <taxon>Pezizomycotina</taxon>
        <taxon>Dothideomycetes</taxon>
        <taxon>Dothideomycetidae</taxon>
        <taxon>Dothideales</taxon>
        <taxon>Dothioraceae</taxon>
        <taxon>Neodothiora</taxon>
    </lineage>
</organism>
<dbReference type="EMBL" id="JBFMKM010000009">
    <property type="protein sequence ID" value="KAL1303912.1"/>
    <property type="molecule type" value="Genomic_DNA"/>
</dbReference>
<feature type="compositionally biased region" description="Polar residues" evidence="1">
    <location>
        <begin position="38"/>
        <end position="47"/>
    </location>
</feature>
<dbReference type="InterPro" id="IPR009991">
    <property type="entry name" value="DCTN3"/>
</dbReference>
<evidence type="ECO:0000313" key="2">
    <source>
        <dbReference type="EMBL" id="KAL1303912.1"/>
    </source>
</evidence>
<feature type="region of interest" description="Disordered" evidence="1">
    <location>
        <begin position="28"/>
        <end position="47"/>
    </location>
</feature>
<evidence type="ECO:0000256" key="1">
    <source>
        <dbReference type="SAM" id="MobiDB-lite"/>
    </source>
</evidence>
<sequence>MQDMALQTLFALEQRLERLSLLLHGDSIQDNQDDGEPSSDSSASITSRLQSLEKSLQSIASHSSSAAELLLLQKQHPRIWKDETSTDASRDAVDDIPNDALAALVLAHTPSYHTTAAQLTSLNDLPLPDTSSSTNLLALQPRIQKAKRRQERQMEAISLLREQSVALLGRWYELGIVGIGDCWTECDARLTNAETVVRRAEAKKRHEEENAI</sequence>
<dbReference type="Proteomes" id="UP001562354">
    <property type="component" value="Unassembled WGS sequence"/>
</dbReference>
<dbReference type="Pfam" id="PF07426">
    <property type="entry name" value="Dynactin_p22"/>
    <property type="match status" value="1"/>
</dbReference>
<reference evidence="2 3" key="1">
    <citation type="submission" date="2024-07" db="EMBL/GenBank/DDBJ databases">
        <title>Draft sequence of the Neodothiora populina.</title>
        <authorList>
            <person name="Drown D.D."/>
            <person name="Schuette U.S."/>
            <person name="Buechlein A.B."/>
            <person name="Rusch D.R."/>
            <person name="Winton L.W."/>
            <person name="Adams G.A."/>
        </authorList>
    </citation>
    <scope>NUCLEOTIDE SEQUENCE [LARGE SCALE GENOMIC DNA]</scope>
    <source>
        <strain evidence="2 3">CPC 39397</strain>
    </source>
</reference>
<keyword evidence="3" id="KW-1185">Reference proteome</keyword>
<comment type="caution">
    <text evidence="2">The sequence shown here is derived from an EMBL/GenBank/DDBJ whole genome shotgun (WGS) entry which is preliminary data.</text>
</comment>
<name>A0ABR3PCM3_9PEZI</name>
<gene>
    <name evidence="2" type="ORF">AAFC00_000366</name>
</gene>
<evidence type="ECO:0000313" key="3">
    <source>
        <dbReference type="Proteomes" id="UP001562354"/>
    </source>
</evidence>
<protein>
    <recommendedName>
        <fullName evidence="4">RO-10 protein, required for nuclear distribution</fullName>
    </recommendedName>
</protein>
<proteinExistence type="predicted"/>
<dbReference type="GeneID" id="95974069"/>